<dbReference type="GO" id="GO:0008168">
    <property type="term" value="F:methyltransferase activity"/>
    <property type="evidence" value="ECO:0007669"/>
    <property type="project" value="UniProtKB-KW"/>
</dbReference>
<organism evidence="5 6">
    <name type="scientific">Halanaerobium congolense</name>
    <dbReference type="NCBI Taxonomy" id="54121"/>
    <lineage>
        <taxon>Bacteria</taxon>
        <taxon>Bacillati</taxon>
        <taxon>Bacillota</taxon>
        <taxon>Clostridia</taxon>
        <taxon>Halanaerobiales</taxon>
        <taxon>Halanaerobiaceae</taxon>
        <taxon>Halanaerobium</taxon>
    </lineage>
</organism>
<proteinExistence type="predicted"/>
<keyword evidence="5" id="KW-0808">Transferase</keyword>
<keyword evidence="2" id="KW-0812">Transmembrane</keyword>
<dbReference type="GO" id="GO:0032259">
    <property type="term" value="P:methylation"/>
    <property type="evidence" value="ECO:0007669"/>
    <property type="project" value="UniProtKB-KW"/>
</dbReference>
<gene>
    <name evidence="5" type="ORF">C8C78_12513</name>
</gene>
<accession>A0A1M7L9J3</accession>
<protein>
    <submittedName>
        <fullName evidence="5">Protein-S-isoprenylcysteine O-methyltransferase Ste14</fullName>
    </submittedName>
</protein>
<sequence length="203" mass="23309">MSYDYGLWGMVATNLLFVIIFLISFVKPKKKYEWRSMGITSGFFVALFAEMYGFPLTIYFLSSVLGYKIPVLNPYEHTNGHLFAILGLGEDKALLICQIGGLLFGIGMIIIALGWRKIFKGEDGLVTDGIYKYIRHPQYLGIFLMMIGMLVQWPTIITLIMFPILIMTYLKLSKREEKIMIEKFGDEYLVYMDSTPAFIPSFK</sequence>
<keyword evidence="4" id="KW-0472">Membrane</keyword>
<evidence type="ECO:0000256" key="1">
    <source>
        <dbReference type="ARBA" id="ARBA00004127"/>
    </source>
</evidence>
<dbReference type="OrthoDB" id="5471300at2"/>
<reference evidence="5 6" key="1">
    <citation type="submission" date="2018-04" db="EMBL/GenBank/DDBJ databases">
        <title>Subsurface microbial communities from deep shales in Ohio and West Virginia, USA.</title>
        <authorList>
            <person name="Wrighton K."/>
        </authorList>
    </citation>
    <scope>NUCLEOTIDE SEQUENCE [LARGE SCALE GENOMIC DNA]</scope>
    <source>
        <strain evidence="5 6">MSL28</strain>
    </source>
</reference>
<dbReference type="Pfam" id="PF04191">
    <property type="entry name" value="PEMT"/>
    <property type="match status" value="1"/>
</dbReference>
<dbReference type="EMBL" id="QICM01000025">
    <property type="protein sequence ID" value="PXV63233.1"/>
    <property type="molecule type" value="Genomic_DNA"/>
</dbReference>
<dbReference type="PANTHER" id="PTHR12714:SF9">
    <property type="entry name" value="PROTEIN-S-ISOPRENYLCYSTEINE O-METHYLTRANSFERASE"/>
    <property type="match status" value="1"/>
</dbReference>
<dbReference type="AlphaFoldDB" id="A0A1M7L9J3"/>
<dbReference type="InterPro" id="IPR007318">
    <property type="entry name" value="Phopholipid_MeTrfase"/>
</dbReference>
<dbReference type="Proteomes" id="UP000247389">
    <property type="component" value="Unassembled WGS sequence"/>
</dbReference>
<evidence type="ECO:0000256" key="2">
    <source>
        <dbReference type="ARBA" id="ARBA00022692"/>
    </source>
</evidence>
<name>A0A1M7L9J3_9FIRM</name>
<comment type="caution">
    <text evidence="5">The sequence shown here is derived from an EMBL/GenBank/DDBJ whole genome shotgun (WGS) entry which is preliminary data.</text>
</comment>
<dbReference type="PANTHER" id="PTHR12714">
    <property type="entry name" value="PROTEIN-S ISOPRENYLCYSTEINE O-METHYLTRANSFERASE"/>
    <property type="match status" value="1"/>
</dbReference>
<evidence type="ECO:0000313" key="5">
    <source>
        <dbReference type="EMBL" id="PXV63233.1"/>
    </source>
</evidence>
<keyword evidence="5" id="KW-0489">Methyltransferase</keyword>
<evidence type="ECO:0000256" key="4">
    <source>
        <dbReference type="ARBA" id="ARBA00023136"/>
    </source>
</evidence>
<keyword evidence="3" id="KW-1133">Transmembrane helix</keyword>
<dbReference type="Gene3D" id="1.20.120.1630">
    <property type="match status" value="1"/>
</dbReference>
<dbReference type="GO" id="GO:0012505">
    <property type="term" value="C:endomembrane system"/>
    <property type="evidence" value="ECO:0007669"/>
    <property type="project" value="UniProtKB-SubCell"/>
</dbReference>
<comment type="subcellular location">
    <subcellularLocation>
        <location evidence="1">Endomembrane system</location>
        <topology evidence="1">Multi-pass membrane protein</topology>
    </subcellularLocation>
</comment>
<dbReference type="RefSeq" id="WP_073158381.1">
    <property type="nucleotide sequence ID" value="NZ_FRCV01000007.1"/>
</dbReference>
<evidence type="ECO:0000313" key="6">
    <source>
        <dbReference type="Proteomes" id="UP000247389"/>
    </source>
</evidence>
<evidence type="ECO:0000256" key="3">
    <source>
        <dbReference type="ARBA" id="ARBA00022989"/>
    </source>
</evidence>